<evidence type="ECO:0000313" key="2">
    <source>
        <dbReference type="Proteomes" id="UP000005239"/>
    </source>
</evidence>
<dbReference type="Gene3D" id="3.30.710.10">
    <property type="entry name" value="Potassium Channel Kv1.1, Chain A"/>
    <property type="match status" value="1"/>
</dbReference>
<sequence>MFGSVVTRVVVTCDAAFAFTVHPESTRSEVDSRYLCYSNLLPQSFVYYIEYGLVSKHRVFGKSENPFLDSNLPLDQCEGDPNSENIEFAMTAIYEMGILDKLKMPGYFVQSYSPFCLYHSHALWSYQHRTTRYEDGTFGMSLVGIGPKVVEPSGSSSNPYDKEFAALYKPQQQPPELLAAAITFRNSQNEVEIATFEFERADNDIWKCTKHFTREELAAFGDPAARIYFTMRIIIARSYFDLPKLLKDTSTAASGTKRTVECILRGDKPDGWDFRVRVGREDDDTSLALNYYVHSATFARASKFFQAMMRQNPSNNSCYIPELAPEDMPVIISLIYEVPLPLPTNINRTNDLFENAEKICNPDVFARLFPQWERAVCEQVLALDKSDPRSFSPLIRLLIFSLSNAVPLPSARTATLTVFAEMALLHKTAGVCFEQHRIDHKSIIGRAFAAYDYAPSTVEGIVNEMFVLIAIVGVVTKTGLATKKKDSEVAAPPISSTAVSPPRDFSTPTVVVIDDDDDATDDTGTAGETLSISDVINRCGPSLMPVLINSIDNAKAQSTMKSYKGSFAKLRDYARERGLDPACPTSLVIYSLKKIQEGRAISTLRTLSASFSHFSVTESSLSDEVSRLLASRAIERCSDPKVISPLAVVKRKSMQFIHDLSELNLFLYKTKFRIEDLSSRAGVSTAEEKCHWTPSQKGSWLGYDIDLREGTVRVSEDRVSRALERLSLLREEVSPTVRDRNRAVGSLMSLTLILGDLACLLTRLLLQCISSAQKTSTPLNSSFPLSIDEKGDRASLLSRALLHTVAVHQKSSLSSSTPIPLSPSERGEVDRWIRDLAYRAIRSFIEKPWHFDVRVETDASAIGLGVVSCV</sequence>
<accession>A0A2A6C6N7</accession>
<dbReference type="EnsemblMetazoa" id="PPA35015.1">
    <property type="protein sequence ID" value="PPA35015.1"/>
    <property type="gene ID" value="WBGene00273384"/>
</dbReference>
<dbReference type="Proteomes" id="UP000005239">
    <property type="component" value="Unassembled WGS sequence"/>
</dbReference>
<protein>
    <submittedName>
        <fullName evidence="1">BTB domain-containing protein</fullName>
    </submittedName>
</protein>
<name>A0A2A6C6N7_PRIPA</name>
<dbReference type="PROSITE" id="PS50097">
    <property type="entry name" value="BTB"/>
    <property type="match status" value="1"/>
</dbReference>
<dbReference type="PANTHER" id="PTHR33435:SF3">
    <property type="entry name" value="PROTEIN CBG21870"/>
    <property type="match status" value="1"/>
</dbReference>
<proteinExistence type="predicted"/>
<dbReference type="InterPro" id="IPR000210">
    <property type="entry name" value="BTB/POZ_dom"/>
</dbReference>
<reference evidence="2" key="1">
    <citation type="journal article" date="2008" name="Nat. Genet.">
        <title>The Pristionchus pacificus genome provides a unique perspective on nematode lifestyle and parasitism.</title>
        <authorList>
            <person name="Dieterich C."/>
            <person name="Clifton S.W."/>
            <person name="Schuster L.N."/>
            <person name="Chinwalla A."/>
            <person name="Delehaunty K."/>
            <person name="Dinkelacker I."/>
            <person name="Fulton L."/>
            <person name="Fulton R."/>
            <person name="Godfrey J."/>
            <person name="Minx P."/>
            <person name="Mitreva M."/>
            <person name="Roeseler W."/>
            <person name="Tian H."/>
            <person name="Witte H."/>
            <person name="Yang S.P."/>
            <person name="Wilson R.K."/>
            <person name="Sommer R.J."/>
        </authorList>
    </citation>
    <scope>NUCLEOTIDE SEQUENCE [LARGE SCALE GENOMIC DNA]</scope>
    <source>
        <strain evidence="2">PS312</strain>
    </source>
</reference>
<reference evidence="1" key="2">
    <citation type="submission" date="2022-06" db="UniProtKB">
        <authorList>
            <consortium name="EnsemblMetazoa"/>
        </authorList>
    </citation>
    <scope>IDENTIFICATION</scope>
    <source>
        <strain evidence="1">PS312</strain>
    </source>
</reference>
<dbReference type="OrthoDB" id="5864171at2759"/>
<dbReference type="AlphaFoldDB" id="A0A2A6C6N7"/>
<accession>A0A8R1UL63</accession>
<dbReference type="InterPro" id="IPR011333">
    <property type="entry name" value="SKP1/BTB/POZ_sf"/>
</dbReference>
<evidence type="ECO:0000313" key="1">
    <source>
        <dbReference type="EnsemblMetazoa" id="PPA35015.1"/>
    </source>
</evidence>
<dbReference type="PANTHER" id="PTHR33435">
    <property type="entry name" value="PROTEIN CBG21870-RELATED"/>
    <property type="match status" value="1"/>
</dbReference>
<organism evidence="1 2">
    <name type="scientific">Pristionchus pacificus</name>
    <name type="common">Parasitic nematode worm</name>
    <dbReference type="NCBI Taxonomy" id="54126"/>
    <lineage>
        <taxon>Eukaryota</taxon>
        <taxon>Metazoa</taxon>
        <taxon>Ecdysozoa</taxon>
        <taxon>Nematoda</taxon>
        <taxon>Chromadorea</taxon>
        <taxon>Rhabditida</taxon>
        <taxon>Rhabditina</taxon>
        <taxon>Diplogasteromorpha</taxon>
        <taxon>Diplogasteroidea</taxon>
        <taxon>Neodiplogasteridae</taxon>
        <taxon>Pristionchus</taxon>
    </lineage>
</organism>
<gene>
    <name evidence="1" type="primary">WBGene00273384</name>
</gene>
<keyword evidence="2" id="KW-1185">Reference proteome</keyword>